<keyword evidence="2" id="KW-0472">Membrane</keyword>
<gene>
    <name evidence="4" type="ORF">EDC14_100140</name>
</gene>
<dbReference type="AlphaFoldDB" id="A0A4R1SCK7"/>
<feature type="transmembrane region" description="Helical" evidence="2">
    <location>
        <begin position="30"/>
        <end position="53"/>
    </location>
</feature>
<dbReference type="InterPro" id="IPR003362">
    <property type="entry name" value="Bact_transf"/>
</dbReference>
<name>A0A4R1SCK7_HYDET</name>
<evidence type="ECO:0000256" key="1">
    <source>
        <dbReference type="ARBA" id="ARBA00006464"/>
    </source>
</evidence>
<keyword evidence="2" id="KW-0812">Transmembrane</keyword>
<comment type="similarity">
    <text evidence="1">Belongs to the bacterial sugar transferase family.</text>
</comment>
<keyword evidence="5" id="KW-1185">Reference proteome</keyword>
<dbReference type="PANTHER" id="PTHR30576:SF0">
    <property type="entry name" value="UNDECAPRENYL-PHOSPHATE N-ACETYLGALACTOSAMINYL 1-PHOSPHATE TRANSFERASE-RELATED"/>
    <property type="match status" value="1"/>
</dbReference>
<organism evidence="4 5">
    <name type="scientific">Hydrogenispora ethanolica</name>
    <dbReference type="NCBI Taxonomy" id="1082276"/>
    <lineage>
        <taxon>Bacteria</taxon>
        <taxon>Bacillati</taxon>
        <taxon>Bacillota</taxon>
        <taxon>Hydrogenispora</taxon>
    </lineage>
</organism>
<sequence length="210" mass="23462">MKEVALSPALSQRMGDGRVWYPRIKRLLDVGLSLVGLALGAPLLLFFGALIRLESKGPVFYKQVRAGLDGKPFIILKLRSMVVRAESNGQQWAVKDDVRATRVGRFIRKTKIDELPQLINVLRGEMSIVGPRPERPALIVSFSREVAGFKERLRVKPGLTGWAQVHGGYELSPAEKLRFDLYYIRHQSLGLDLRIIGKTFGVLIGGKGSW</sequence>
<dbReference type="RefSeq" id="WP_243662747.1">
    <property type="nucleotide sequence ID" value="NZ_SLUN01000001.1"/>
</dbReference>
<proteinExistence type="inferred from homology"/>
<reference evidence="4 5" key="1">
    <citation type="submission" date="2019-03" db="EMBL/GenBank/DDBJ databases">
        <title>Genomic Encyclopedia of Type Strains, Phase IV (KMG-IV): sequencing the most valuable type-strain genomes for metagenomic binning, comparative biology and taxonomic classification.</title>
        <authorList>
            <person name="Goeker M."/>
        </authorList>
    </citation>
    <scope>NUCLEOTIDE SEQUENCE [LARGE SCALE GENOMIC DNA]</scope>
    <source>
        <strain evidence="4 5">LX-B</strain>
    </source>
</reference>
<dbReference type="Pfam" id="PF02397">
    <property type="entry name" value="Bac_transf"/>
    <property type="match status" value="1"/>
</dbReference>
<evidence type="ECO:0000313" key="4">
    <source>
        <dbReference type="EMBL" id="TCL76760.1"/>
    </source>
</evidence>
<protein>
    <submittedName>
        <fullName evidence="4">Lipopolysaccharide/colanic/teichoic acid biosynthesis glycosyltransferase</fullName>
    </submittedName>
</protein>
<dbReference type="Proteomes" id="UP000295008">
    <property type="component" value="Unassembled WGS sequence"/>
</dbReference>
<dbReference type="EMBL" id="SLUN01000001">
    <property type="protein sequence ID" value="TCL76760.1"/>
    <property type="molecule type" value="Genomic_DNA"/>
</dbReference>
<keyword evidence="2" id="KW-1133">Transmembrane helix</keyword>
<evidence type="ECO:0000313" key="5">
    <source>
        <dbReference type="Proteomes" id="UP000295008"/>
    </source>
</evidence>
<comment type="caution">
    <text evidence="4">The sequence shown here is derived from an EMBL/GenBank/DDBJ whole genome shotgun (WGS) entry which is preliminary data.</text>
</comment>
<accession>A0A4R1SCK7</accession>
<dbReference type="GO" id="GO:0016780">
    <property type="term" value="F:phosphotransferase activity, for other substituted phosphate groups"/>
    <property type="evidence" value="ECO:0007669"/>
    <property type="project" value="TreeGrafter"/>
</dbReference>
<evidence type="ECO:0000259" key="3">
    <source>
        <dbReference type="Pfam" id="PF02397"/>
    </source>
</evidence>
<feature type="domain" description="Bacterial sugar transferase" evidence="3">
    <location>
        <begin position="25"/>
        <end position="204"/>
    </location>
</feature>
<evidence type="ECO:0000256" key="2">
    <source>
        <dbReference type="SAM" id="Phobius"/>
    </source>
</evidence>
<dbReference type="PANTHER" id="PTHR30576">
    <property type="entry name" value="COLANIC BIOSYNTHESIS UDP-GLUCOSE LIPID CARRIER TRANSFERASE"/>
    <property type="match status" value="1"/>
</dbReference>
<keyword evidence="4" id="KW-0808">Transferase</keyword>